<protein>
    <submittedName>
        <fullName evidence="1">Uncharacterized protein</fullName>
    </submittedName>
</protein>
<name>A0A1H8NYG2_9PROT</name>
<sequence>MMVSMHAVMGEQSDHRNHRAGFCLSSRGVERSPIRRGCCWRTGNSPSSSRSHALLDTLVSNHALMRAANTSDSFQDQQFQE</sequence>
<dbReference type="AlphaFoldDB" id="A0A1H8NYG2"/>
<reference evidence="1 2" key="1">
    <citation type="submission" date="2016-10" db="EMBL/GenBank/DDBJ databases">
        <authorList>
            <person name="de Groot N.N."/>
        </authorList>
    </citation>
    <scope>NUCLEOTIDE SEQUENCE [LARGE SCALE GENOMIC DNA]</scope>
    <source>
        <strain evidence="1 2">Nl18</strain>
    </source>
</reference>
<dbReference type="Proteomes" id="UP000183898">
    <property type="component" value="Unassembled WGS sequence"/>
</dbReference>
<organism evidence="1 2">
    <name type="scientific">Nitrosospira multiformis</name>
    <dbReference type="NCBI Taxonomy" id="1231"/>
    <lineage>
        <taxon>Bacteria</taxon>
        <taxon>Pseudomonadati</taxon>
        <taxon>Pseudomonadota</taxon>
        <taxon>Betaproteobacteria</taxon>
        <taxon>Nitrosomonadales</taxon>
        <taxon>Nitrosomonadaceae</taxon>
        <taxon>Nitrosospira</taxon>
    </lineage>
</organism>
<evidence type="ECO:0000313" key="1">
    <source>
        <dbReference type="EMBL" id="SEO34632.1"/>
    </source>
</evidence>
<evidence type="ECO:0000313" key="2">
    <source>
        <dbReference type="Proteomes" id="UP000183898"/>
    </source>
</evidence>
<accession>A0A1H8NYG2</accession>
<proteinExistence type="predicted"/>
<gene>
    <name evidence="1" type="ORF">SAMN05216404_11821</name>
</gene>
<dbReference type="EMBL" id="FOCT01000018">
    <property type="protein sequence ID" value="SEO34632.1"/>
    <property type="molecule type" value="Genomic_DNA"/>
</dbReference>